<evidence type="ECO:0000256" key="2">
    <source>
        <dbReference type="ARBA" id="ARBA00005683"/>
    </source>
</evidence>
<keyword evidence="6 8" id="KW-0879">Wnt signaling pathway</keyword>
<comment type="function">
    <text evidence="8">Ligand for members of the frizzled family of seven transmembrane receptors.</text>
</comment>
<accession>A0AAN8XEP5</accession>
<dbReference type="GO" id="GO:0005576">
    <property type="term" value="C:extracellular region"/>
    <property type="evidence" value="ECO:0007669"/>
    <property type="project" value="InterPro"/>
</dbReference>
<evidence type="ECO:0000256" key="4">
    <source>
        <dbReference type="ARBA" id="ARBA00022525"/>
    </source>
</evidence>
<dbReference type="GO" id="GO:0005102">
    <property type="term" value="F:signaling receptor binding"/>
    <property type="evidence" value="ECO:0007669"/>
    <property type="project" value="InterPro"/>
</dbReference>
<comment type="subcellular location">
    <subcellularLocation>
        <location evidence="1 8">Secreted</location>
        <location evidence="1 8">Extracellular space</location>
        <location evidence="1 8">Extracellular matrix</location>
    </subcellularLocation>
</comment>
<keyword evidence="4" id="KW-0964">Secreted</keyword>
<evidence type="ECO:0000313" key="11">
    <source>
        <dbReference type="Proteomes" id="UP001381693"/>
    </source>
</evidence>
<evidence type="ECO:0000256" key="3">
    <source>
        <dbReference type="ARBA" id="ARBA00022473"/>
    </source>
</evidence>
<evidence type="ECO:0000256" key="1">
    <source>
        <dbReference type="ARBA" id="ARBA00004498"/>
    </source>
</evidence>
<feature type="compositionally biased region" description="Basic residues" evidence="9">
    <location>
        <begin position="1"/>
        <end position="14"/>
    </location>
</feature>
<reference evidence="10 11" key="1">
    <citation type="submission" date="2023-11" db="EMBL/GenBank/DDBJ databases">
        <title>Halocaridina rubra genome assembly.</title>
        <authorList>
            <person name="Smith C."/>
        </authorList>
    </citation>
    <scope>NUCLEOTIDE SEQUENCE [LARGE SCALE GENOMIC DNA]</scope>
    <source>
        <strain evidence="10">EP-1</strain>
        <tissue evidence="10">Whole</tissue>
    </source>
</reference>
<evidence type="ECO:0000256" key="9">
    <source>
        <dbReference type="SAM" id="MobiDB-lite"/>
    </source>
</evidence>
<dbReference type="Pfam" id="PF00110">
    <property type="entry name" value="wnt"/>
    <property type="match status" value="1"/>
</dbReference>
<evidence type="ECO:0000313" key="10">
    <source>
        <dbReference type="EMBL" id="KAK7082902.1"/>
    </source>
</evidence>
<gene>
    <name evidence="10" type="primary">WNT10A_1</name>
    <name evidence="10" type="ORF">SK128_022476</name>
</gene>
<dbReference type="GO" id="GO:0016055">
    <property type="term" value="P:Wnt signaling pathway"/>
    <property type="evidence" value="ECO:0007669"/>
    <property type="project" value="UniProtKB-KW"/>
</dbReference>
<keyword evidence="5" id="KW-0272">Extracellular matrix</keyword>
<dbReference type="EMBL" id="JAXCGZ010003856">
    <property type="protein sequence ID" value="KAK7082902.1"/>
    <property type="molecule type" value="Genomic_DNA"/>
</dbReference>
<evidence type="ECO:0000256" key="6">
    <source>
        <dbReference type="ARBA" id="ARBA00022687"/>
    </source>
</evidence>
<dbReference type="InterPro" id="IPR005817">
    <property type="entry name" value="Wnt"/>
</dbReference>
<name>A0AAN8XEP5_HALRR</name>
<comment type="similarity">
    <text evidence="2 8">Belongs to the Wnt family.</text>
</comment>
<comment type="caution">
    <text evidence="10">The sequence shown here is derived from an EMBL/GenBank/DDBJ whole genome shotgun (WGS) entry which is preliminary data.</text>
</comment>
<organism evidence="10 11">
    <name type="scientific">Halocaridina rubra</name>
    <name type="common">Hawaiian red shrimp</name>
    <dbReference type="NCBI Taxonomy" id="373956"/>
    <lineage>
        <taxon>Eukaryota</taxon>
        <taxon>Metazoa</taxon>
        <taxon>Ecdysozoa</taxon>
        <taxon>Arthropoda</taxon>
        <taxon>Crustacea</taxon>
        <taxon>Multicrustacea</taxon>
        <taxon>Malacostraca</taxon>
        <taxon>Eumalacostraca</taxon>
        <taxon>Eucarida</taxon>
        <taxon>Decapoda</taxon>
        <taxon>Pleocyemata</taxon>
        <taxon>Caridea</taxon>
        <taxon>Atyoidea</taxon>
        <taxon>Atyidae</taxon>
        <taxon>Halocaridina</taxon>
    </lineage>
</organism>
<keyword evidence="3 8" id="KW-0217">Developmental protein</keyword>
<proteinExistence type="inferred from homology"/>
<feature type="region of interest" description="Disordered" evidence="9">
    <location>
        <begin position="1"/>
        <end position="25"/>
    </location>
</feature>
<protein>
    <recommendedName>
        <fullName evidence="8">Protein Wnt</fullName>
    </recommendedName>
</protein>
<evidence type="ECO:0000256" key="7">
    <source>
        <dbReference type="ARBA" id="ARBA00023157"/>
    </source>
</evidence>
<dbReference type="Proteomes" id="UP001381693">
    <property type="component" value="Unassembled WGS sequence"/>
</dbReference>
<keyword evidence="11" id="KW-1185">Reference proteome</keyword>
<sequence length="249" mass="27726">MGFSRSQRRHKSTHTIHGNEDLNVQLPPGYPSKFSKSLSASFQGYPSRYRGYPADWGGSRYPYQQFGYQGSSNEYSGTDNRYPEEDNEYPANKNMYPGNNNAFVSNVLNRDQSMPHSGYPQNDVDDEFAYSPNGMGYPGYGGYPVIPSSPNDVINGRIVSPWDAAIWDHPLDPDVCRNLAGLTRPQVHICTRNTDLAGAAAIGLALAVRECKRQFAHHRWNCTALKTPSNNPHTAPIMTRGKNIKVLSP</sequence>
<evidence type="ECO:0000256" key="5">
    <source>
        <dbReference type="ARBA" id="ARBA00022530"/>
    </source>
</evidence>
<keyword evidence="7" id="KW-1015">Disulfide bond</keyword>
<dbReference type="AlphaFoldDB" id="A0AAN8XEP5"/>
<evidence type="ECO:0000256" key="8">
    <source>
        <dbReference type="RuleBase" id="RU003500"/>
    </source>
</evidence>